<evidence type="ECO:0000313" key="1">
    <source>
        <dbReference type="EMBL" id="CAH3177284.1"/>
    </source>
</evidence>
<keyword evidence="2" id="KW-1185">Reference proteome</keyword>
<feature type="non-terminal residue" evidence="1">
    <location>
        <position position="168"/>
    </location>
</feature>
<feature type="non-terminal residue" evidence="1">
    <location>
        <position position="1"/>
    </location>
</feature>
<reference evidence="1 2" key="1">
    <citation type="submission" date="2022-05" db="EMBL/GenBank/DDBJ databases">
        <authorList>
            <consortium name="Genoscope - CEA"/>
            <person name="William W."/>
        </authorList>
    </citation>
    <scope>NUCLEOTIDE SEQUENCE [LARGE SCALE GENOMIC DNA]</scope>
</reference>
<protein>
    <submittedName>
        <fullName evidence="1">Uncharacterized protein</fullName>
    </submittedName>
</protein>
<dbReference type="SUPFAM" id="SSF56219">
    <property type="entry name" value="DNase I-like"/>
    <property type="match status" value="1"/>
</dbReference>
<organism evidence="1 2">
    <name type="scientific">Porites lobata</name>
    <dbReference type="NCBI Taxonomy" id="104759"/>
    <lineage>
        <taxon>Eukaryota</taxon>
        <taxon>Metazoa</taxon>
        <taxon>Cnidaria</taxon>
        <taxon>Anthozoa</taxon>
        <taxon>Hexacorallia</taxon>
        <taxon>Scleractinia</taxon>
        <taxon>Fungiina</taxon>
        <taxon>Poritidae</taxon>
        <taxon>Porites</taxon>
    </lineage>
</organism>
<sequence length="168" mass="20013">NLVLDVEKDKKGGLARTRKKSLEVINSASESLDLIDAWRVLNPDSSRFTWRQKKPEIHCRLDFFLINQCTFYNTVDPGLLWEMVKMKVRDVSIKYGTTKKRRLRKQQEQIEISRNSLPTLMSMTNKRNKYCAILRKRELETIIEYQTKRAILRSKSRWYMKARKTLSI</sequence>
<name>A0ABN8RF91_9CNID</name>
<evidence type="ECO:0000313" key="2">
    <source>
        <dbReference type="Proteomes" id="UP001159405"/>
    </source>
</evidence>
<dbReference type="EMBL" id="CALNXK010000223">
    <property type="protein sequence ID" value="CAH3177284.1"/>
    <property type="molecule type" value="Genomic_DNA"/>
</dbReference>
<dbReference type="Gene3D" id="3.60.10.10">
    <property type="entry name" value="Endonuclease/exonuclease/phosphatase"/>
    <property type="match status" value="1"/>
</dbReference>
<dbReference type="InterPro" id="IPR036691">
    <property type="entry name" value="Endo/exonu/phosph_ase_sf"/>
</dbReference>
<comment type="caution">
    <text evidence="1">The sequence shown here is derived from an EMBL/GenBank/DDBJ whole genome shotgun (WGS) entry which is preliminary data.</text>
</comment>
<dbReference type="Proteomes" id="UP001159405">
    <property type="component" value="Unassembled WGS sequence"/>
</dbReference>
<accession>A0ABN8RF91</accession>
<gene>
    <name evidence="1" type="ORF">PLOB_00019156</name>
</gene>
<proteinExistence type="predicted"/>